<sequence>MALRLLAVLVVLQLAAAAKKEDPNDCEVCRAVIGKIDAELTPKERTDVEVVEKKMRAWCDVASGKDKQMCYYMGVGDAKEGTSGGVKRDISSALTRGINAKRLCARLKTKDGQMCELKYDKTFDPATADWKTMRVKELRKVCDDAGISTTGFSEKEEFLKAIKAHYNIKDEI</sequence>
<dbReference type="InterPro" id="IPR045332">
    <property type="entry name" value="ARMET_N"/>
</dbReference>
<dbReference type="PANTHER" id="PTHR12990">
    <property type="entry name" value="ARMET-LIKE PROTEIN"/>
    <property type="match status" value="1"/>
</dbReference>
<proteinExistence type="predicted"/>
<dbReference type="Pfam" id="PF20145">
    <property type="entry name" value="ARMET_N"/>
    <property type="match status" value="1"/>
</dbReference>
<dbReference type="PANTHER" id="PTHR12990:SF5">
    <property type="entry name" value="MESENCEPHALIC ASTROCYTE-DERIVED NEUROTROPHIC FACTOR HOMOLOG"/>
    <property type="match status" value="1"/>
</dbReference>
<reference evidence="4" key="1">
    <citation type="journal article" date="2015" name="PLoS Genet.">
        <title>Genome Sequence and Transcriptome Analyses of Chrysochromulina tobin: Metabolic Tools for Enhanced Algal Fitness in the Prominent Order Prymnesiales (Haptophyceae).</title>
        <authorList>
            <person name="Hovde B.T."/>
            <person name="Deodato C.R."/>
            <person name="Hunsperger H.M."/>
            <person name="Ryken S.A."/>
            <person name="Yost W."/>
            <person name="Jha R.K."/>
            <person name="Patterson J."/>
            <person name="Monnat R.J. Jr."/>
            <person name="Barlow S.B."/>
            <person name="Starkenburg S.R."/>
            <person name="Cattolico R.A."/>
        </authorList>
    </citation>
    <scope>NUCLEOTIDE SEQUENCE</scope>
    <source>
        <strain evidence="4">CCMP291</strain>
    </source>
</reference>
<comment type="caution">
    <text evidence="3">The sequence shown here is derived from an EMBL/GenBank/DDBJ whole genome shotgun (WGS) entry which is preliminary data.</text>
</comment>
<feature type="domain" description="ARMET N-terminal" evidence="2">
    <location>
        <begin position="25"/>
        <end position="122"/>
    </location>
</feature>
<protein>
    <submittedName>
        <fullName evidence="3">Mesencephalic astrocyte-derived neurotrophic factor</fullName>
    </submittedName>
</protein>
<dbReference type="EMBL" id="JWZX01002197">
    <property type="protein sequence ID" value="KOO30597.1"/>
    <property type="molecule type" value="Genomic_DNA"/>
</dbReference>
<keyword evidence="1" id="KW-0732">Signal</keyword>
<name>A0A0M0JWB9_9EUKA</name>
<dbReference type="SUPFAM" id="SSF68906">
    <property type="entry name" value="SAP domain"/>
    <property type="match status" value="1"/>
</dbReference>
<organism evidence="3 4">
    <name type="scientific">Chrysochromulina tobinii</name>
    <dbReference type="NCBI Taxonomy" id="1460289"/>
    <lineage>
        <taxon>Eukaryota</taxon>
        <taxon>Haptista</taxon>
        <taxon>Haptophyta</taxon>
        <taxon>Prymnesiophyceae</taxon>
        <taxon>Prymnesiales</taxon>
        <taxon>Chrysochromulinaceae</taxon>
        <taxon>Chrysochromulina</taxon>
    </lineage>
</organism>
<feature type="signal peptide" evidence="1">
    <location>
        <begin position="1"/>
        <end position="17"/>
    </location>
</feature>
<dbReference type="InterPro" id="IPR045333">
    <property type="entry name" value="ARMET-like"/>
</dbReference>
<accession>A0A0M0JWB9</accession>
<evidence type="ECO:0000259" key="2">
    <source>
        <dbReference type="Pfam" id="PF20145"/>
    </source>
</evidence>
<evidence type="ECO:0000313" key="3">
    <source>
        <dbReference type="EMBL" id="KOO30597.1"/>
    </source>
</evidence>
<dbReference type="Gene3D" id="1.10.225.10">
    <property type="entry name" value="Saposin-like"/>
    <property type="match status" value="1"/>
</dbReference>
<gene>
    <name evidence="3" type="ORF">Ctob_007916</name>
</gene>
<dbReference type="InterPro" id="IPR036361">
    <property type="entry name" value="SAP_dom_sf"/>
</dbReference>
<keyword evidence="4" id="KW-1185">Reference proteome</keyword>
<evidence type="ECO:0000256" key="1">
    <source>
        <dbReference type="SAM" id="SignalP"/>
    </source>
</evidence>
<dbReference type="Proteomes" id="UP000037460">
    <property type="component" value="Unassembled WGS sequence"/>
</dbReference>
<evidence type="ECO:0000313" key="4">
    <source>
        <dbReference type="Proteomes" id="UP000037460"/>
    </source>
</evidence>
<dbReference type="OrthoDB" id="5597848at2759"/>
<feature type="chain" id="PRO_5005602179" evidence="1">
    <location>
        <begin position="18"/>
        <end position="172"/>
    </location>
</feature>
<dbReference type="Gene3D" id="1.10.720.30">
    <property type="entry name" value="SAP domain"/>
    <property type="match status" value="1"/>
</dbReference>
<dbReference type="AlphaFoldDB" id="A0A0M0JWB9"/>